<evidence type="ECO:0000256" key="1">
    <source>
        <dbReference type="SAM" id="MobiDB-lite"/>
    </source>
</evidence>
<sequence>ISLAFMGEAQFKFPTLPSLFTGFRPLRLSWDMFRPRPRLSRPILIPAGQYLQSNEQIQRLPSEVFSRVVVQPPVFNHQPPQQQSVPHHQPPQQQSAGVRLSTHFSSSQLPSSSIQPPPPAHIFVDHHHKASGSVPQIHHQPDIRFIQQETSSPRLVISPKNPTKPSHLNGFEPLRPESILSTEKPFKTTQKAKVANIVKHEPGTRGKSIIKSNSNTMIKNHSNGFKVSSFTEPLLPVNDNNIIGMLPPPPHFTIQS</sequence>
<gene>
    <name evidence="2" type="ORF">MNOR_LOCUS25565</name>
</gene>
<feature type="compositionally biased region" description="Low complexity" evidence="1">
    <location>
        <begin position="77"/>
        <end position="95"/>
    </location>
</feature>
<organism evidence="2 3">
    <name type="scientific">Meganyctiphanes norvegica</name>
    <name type="common">Northern krill</name>
    <name type="synonym">Thysanopoda norvegica</name>
    <dbReference type="NCBI Taxonomy" id="48144"/>
    <lineage>
        <taxon>Eukaryota</taxon>
        <taxon>Metazoa</taxon>
        <taxon>Ecdysozoa</taxon>
        <taxon>Arthropoda</taxon>
        <taxon>Crustacea</taxon>
        <taxon>Multicrustacea</taxon>
        <taxon>Malacostraca</taxon>
        <taxon>Eumalacostraca</taxon>
        <taxon>Eucarida</taxon>
        <taxon>Euphausiacea</taxon>
        <taxon>Euphausiidae</taxon>
        <taxon>Meganyctiphanes</taxon>
    </lineage>
</organism>
<dbReference type="EMBL" id="CAXKWB010024577">
    <property type="protein sequence ID" value="CAL4126383.1"/>
    <property type="molecule type" value="Genomic_DNA"/>
</dbReference>
<comment type="caution">
    <text evidence="2">The sequence shown here is derived from an EMBL/GenBank/DDBJ whole genome shotgun (WGS) entry which is preliminary data.</text>
</comment>
<name>A0AAV2RI34_MEGNR</name>
<feature type="non-terminal residue" evidence="2">
    <location>
        <position position="1"/>
    </location>
</feature>
<feature type="compositionally biased region" description="Low complexity" evidence="1">
    <location>
        <begin position="105"/>
        <end position="114"/>
    </location>
</feature>
<evidence type="ECO:0000313" key="3">
    <source>
        <dbReference type="Proteomes" id="UP001497623"/>
    </source>
</evidence>
<evidence type="ECO:0000313" key="2">
    <source>
        <dbReference type="EMBL" id="CAL4126383.1"/>
    </source>
</evidence>
<feature type="region of interest" description="Disordered" evidence="1">
    <location>
        <begin position="75"/>
        <end position="125"/>
    </location>
</feature>
<proteinExistence type="predicted"/>
<reference evidence="2 3" key="1">
    <citation type="submission" date="2024-05" db="EMBL/GenBank/DDBJ databases">
        <authorList>
            <person name="Wallberg A."/>
        </authorList>
    </citation>
    <scope>NUCLEOTIDE SEQUENCE [LARGE SCALE GENOMIC DNA]</scope>
</reference>
<dbReference type="Proteomes" id="UP001497623">
    <property type="component" value="Unassembled WGS sequence"/>
</dbReference>
<keyword evidence="3" id="KW-1185">Reference proteome</keyword>
<protein>
    <submittedName>
        <fullName evidence="2">Uncharacterized protein</fullName>
    </submittedName>
</protein>
<accession>A0AAV2RI34</accession>
<feature type="non-terminal residue" evidence="2">
    <location>
        <position position="256"/>
    </location>
</feature>
<dbReference type="AlphaFoldDB" id="A0AAV2RI34"/>